<feature type="transmembrane region" description="Helical" evidence="5">
    <location>
        <begin position="61"/>
        <end position="80"/>
    </location>
</feature>
<evidence type="ECO:0000256" key="3">
    <source>
        <dbReference type="ARBA" id="ARBA00022989"/>
    </source>
</evidence>
<dbReference type="PANTHER" id="PTHR37306">
    <property type="entry name" value="COLICIN V PRODUCTION PROTEIN"/>
    <property type="match status" value="1"/>
</dbReference>
<comment type="caution">
    <text evidence="6">The sequence shown here is derived from an EMBL/GenBank/DDBJ whole genome shotgun (WGS) entry which is preliminary data.</text>
</comment>
<feature type="transmembrane region" description="Helical" evidence="5">
    <location>
        <begin position="32"/>
        <end position="49"/>
    </location>
</feature>
<dbReference type="InterPro" id="IPR003825">
    <property type="entry name" value="Colicin-V_CvpA"/>
</dbReference>
<feature type="transmembrane region" description="Helical" evidence="5">
    <location>
        <begin position="100"/>
        <end position="121"/>
    </location>
</feature>
<evidence type="ECO:0000313" key="6">
    <source>
        <dbReference type="EMBL" id="MBO8432809.1"/>
    </source>
</evidence>
<dbReference type="Pfam" id="PF02674">
    <property type="entry name" value="Colicin_V"/>
    <property type="match status" value="1"/>
</dbReference>
<evidence type="ECO:0000256" key="5">
    <source>
        <dbReference type="SAM" id="Phobius"/>
    </source>
</evidence>
<dbReference type="Proteomes" id="UP000823612">
    <property type="component" value="Unassembled WGS sequence"/>
</dbReference>
<keyword evidence="3 5" id="KW-1133">Transmembrane helix</keyword>
<comment type="subcellular location">
    <subcellularLocation>
        <location evidence="1">Membrane</location>
        <topology evidence="1">Multi-pass membrane protein</topology>
    </subcellularLocation>
</comment>
<keyword evidence="4 5" id="KW-0472">Membrane</keyword>
<evidence type="ECO:0000256" key="4">
    <source>
        <dbReference type="ARBA" id="ARBA00023136"/>
    </source>
</evidence>
<accession>A0A9D9DWZ5</accession>
<evidence type="ECO:0000256" key="2">
    <source>
        <dbReference type="ARBA" id="ARBA00022692"/>
    </source>
</evidence>
<dbReference type="GO" id="GO:0016020">
    <property type="term" value="C:membrane"/>
    <property type="evidence" value="ECO:0007669"/>
    <property type="project" value="UniProtKB-SubCell"/>
</dbReference>
<name>A0A9D9DWZ5_9BACT</name>
<dbReference type="GO" id="GO:0009403">
    <property type="term" value="P:toxin biosynthetic process"/>
    <property type="evidence" value="ECO:0007669"/>
    <property type="project" value="InterPro"/>
</dbReference>
<dbReference type="EMBL" id="JADIMZ010000089">
    <property type="protein sequence ID" value="MBO8432809.1"/>
    <property type="molecule type" value="Genomic_DNA"/>
</dbReference>
<gene>
    <name evidence="6" type="ORF">IAB08_05900</name>
</gene>
<keyword evidence="2 5" id="KW-0812">Transmembrane</keyword>
<dbReference type="AlphaFoldDB" id="A0A9D9DWZ5"/>
<proteinExistence type="predicted"/>
<sequence>MPSMNFLDLIILVPLIWCGIKGAKNGLVMEVLSLLALVAGVFVSLRFSHLVGQWFSIQGKYANIICFVIMFAGVAIGLYFLGRVLSHWANRSSLGLFNRLGGLIISFGKVFVILSVMIYFWNKIDPEEQILTKEKRDASLSFRFLERTTYQFWPIMQETLQSGIESAKEMSSGV</sequence>
<reference evidence="6" key="1">
    <citation type="submission" date="2020-10" db="EMBL/GenBank/DDBJ databases">
        <authorList>
            <person name="Gilroy R."/>
        </authorList>
    </citation>
    <scope>NUCLEOTIDE SEQUENCE</scope>
    <source>
        <strain evidence="6">2889</strain>
    </source>
</reference>
<dbReference type="PANTHER" id="PTHR37306:SF1">
    <property type="entry name" value="COLICIN V PRODUCTION PROTEIN"/>
    <property type="match status" value="1"/>
</dbReference>
<evidence type="ECO:0000256" key="1">
    <source>
        <dbReference type="ARBA" id="ARBA00004141"/>
    </source>
</evidence>
<reference evidence="6" key="2">
    <citation type="journal article" date="2021" name="PeerJ">
        <title>Extensive microbial diversity within the chicken gut microbiome revealed by metagenomics and culture.</title>
        <authorList>
            <person name="Gilroy R."/>
            <person name="Ravi A."/>
            <person name="Getino M."/>
            <person name="Pursley I."/>
            <person name="Horton D.L."/>
            <person name="Alikhan N.F."/>
            <person name="Baker D."/>
            <person name="Gharbi K."/>
            <person name="Hall N."/>
            <person name="Watson M."/>
            <person name="Adriaenssens E.M."/>
            <person name="Foster-Nyarko E."/>
            <person name="Jarju S."/>
            <person name="Secka A."/>
            <person name="Antonio M."/>
            <person name="Oren A."/>
            <person name="Chaudhuri R.R."/>
            <person name="La Ragione R."/>
            <person name="Hildebrand F."/>
            <person name="Pallen M.J."/>
        </authorList>
    </citation>
    <scope>NUCLEOTIDE SEQUENCE</scope>
    <source>
        <strain evidence="6">2889</strain>
    </source>
</reference>
<protein>
    <submittedName>
        <fullName evidence="6">CvpA family protein</fullName>
    </submittedName>
</protein>
<evidence type="ECO:0000313" key="7">
    <source>
        <dbReference type="Proteomes" id="UP000823612"/>
    </source>
</evidence>
<organism evidence="6 7">
    <name type="scientific">Candidatus Pullibacteroides excrementavium</name>
    <dbReference type="NCBI Taxonomy" id="2840905"/>
    <lineage>
        <taxon>Bacteria</taxon>
        <taxon>Pseudomonadati</taxon>
        <taxon>Bacteroidota</taxon>
        <taxon>Bacteroidia</taxon>
        <taxon>Bacteroidales</taxon>
        <taxon>Candidatus Pullibacteroides</taxon>
    </lineage>
</organism>